<dbReference type="AlphaFoldDB" id="A0A542XXU0"/>
<dbReference type="PRINTS" id="PR00040">
    <property type="entry name" value="HTHMERR"/>
</dbReference>
<dbReference type="PROSITE" id="PS00552">
    <property type="entry name" value="HTH_MERR_1"/>
    <property type="match status" value="1"/>
</dbReference>
<keyword evidence="7" id="KW-1185">Reference proteome</keyword>
<evidence type="ECO:0000256" key="1">
    <source>
        <dbReference type="ARBA" id="ARBA00022714"/>
    </source>
</evidence>
<evidence type="ECO:0000259" key="5">
    <source>
        <dbReference type="PROSITE" id="PS50937"/>
    </source>
</evidence>
<dbReference type="Pfam" id="PF13411">
    <property type="entry name" value="MerR_1"/>
    <property type="match status" value="1"/>
</dbReference>
<dbReference type="Proteomes" id="UP000319094">
    <property type="component" value="Unassembled WGS sequence"/>
</dbReference>
<dbReference type="GO" id="GO:0003677">
    <property type="term" value="F:DNA binding"/>
    <property type="evidence" value="ECO:0007669"/>
    <property type="project" value="UniProtKB-KW"/>
</dbReference>
<dbReference type="InterPro" id="IPR009061">
    <property type="entry name" value="DNA-bd_dom_put_sf"/>
</dbReference>
<evidence type="ECO:0000256" key="3">
    <source>
        <dbReference type="ARBA" id="ARBA00023014"/>
    </source>
</evidence>
<dbReference type="CDD" id="cd01110">
    <property type="entry name" value="HTH_SoxR"/>
    <property type="match status" value="1"/>
</dbReference>
<evidence type="ECO:0000313" key="7">
    <source>
        <dbReference type="Proteomes" id="UP000319094"/>
    </source>
</evidence>
<keyword evidence="3" id="KW-0411">Iron-sulfur</keyword>
<accession>A0A542XXU0</accession>
<name>A0A542XXU0_9MICO</name>
<gene>
    <name evidence="6" type="ORF">FB468_3152</name>
</gene>
<keyword evidence="4" id="KW-0238">DNA-binding</keyword>
<dbReference type="PANTHER" id="PTHR30204">
    <property type="entry name" value="REDOX-CYCLING DRUG-SENSING TRANSCRIPTIONAL ACTIVATOR SOXR"/>
    <property type="match status" value="1"/>
</dbReference>
<keyword evidence="1" id="KW-0001">2Fe-2S</keyword>
<reference evidence="6 7" key="1">
    <citation type="submission" date="2019-06" db="EMBL/GenBank/DDBJ databases">
        <title>Sequencing the genomes of 1000 actinobacteria strains.</title>
        <authorList>
            <person name="Klenk H.-P."/>
        </authorList>
    </citation>
    <scope>NUCLEOTIDE SEQUENCE [LARGE SCALE GENOMIC DNA]</scope>
    <source>
        <strain evidence="6 7">DSM 8803</strain>
    </source>
</reference>
<evidence type="ECO:0000256" key="4">
    <source>
        <dbReference type="ARBA" id="ARBA00023125"/>
    </source>
</evidence>
<dbReference type="InterPro" id="IPR000551">
    <property type="entry name" value="MerR-type_HTH_dom"/>
</dbReference>
<dbReference type="PROSITE" id="PS50937">
    <property type="entry name" value="HTH_MERR_2"/>
    <property type="match status" value="1"/>
</dbReference>
<keyword evidence="2" id="KW-0408">Iron</keyword>
<sequence>MERKTPTDNLTIGEVAARAGIATSAIRFYEQEGLITSVRTAGNQRRYPRHTLRRLSIIGYAKRLGIPLTEVAAVFETLPTDRMPSKRDWTRISARWSALLDERKRRLEALQQELSACIGCGCLSLNSCNALNPGDALAERGSGPVRLEEAVEGDVTPVR</sequence>
<dbReference type="EMBL" id="VFON01000002">
    <property type="protein sequence ID" value="TQL40631.1"/>
    <property type="molecule type" value="Genomic_DNA"/>
</dbReference>
<feature type="domain" description="HTH merR-type" evidence="5">
    <location>
        <begin position="9"/>
        <end position="77"/>
    </location>
</feature>
<evidence type="ECO:0000256" key="2">
    <source>
        <dbReference type="ARBA" id="ARBA00023004"/>
    </source>
</evidence>
<dbReference type="PANTHER" id="PTHR30204:SF0">
    <property type="entry name" value="REDOX-SENSITIVE TRANSCRIPTIONAL ACTIVATOR SOXR"/>
    <property type="match status" value="1"/>
</dbReference>
<comment type="caution">
    <text evidence="6">The sequence shown here is derived from an EMBL/GenBank/DDBJ whole genome shotgun (WGS) entry which is preliminary data.</text>
</comment>
<protein>
    <submittedName>
        <fullName evidence="6">MerR family redox-sensitive transcriptional activator SoxR</fullName>
    </submittedName>
</protein>
<dbReference type="RefSeq" id="WP_141888660.1">
    <property type="nucleotide sequence ID" value="NZ_BAAAUY010000023.1"/>
</dbReference>
<evidence type="ECO:0000313" key="6">
    <source>
        <dbReference type="EMBL" id="TQL40631.1"/>
    </source>
</evidence>
<dbReference type="GO" id="GO:0003700">
    <property type="term" value="F:DNA-binding transcription factor activity"/>
    <property type="evidence" value="ECO:0007669"/>
    <property type="project" value="InterPro"/>
</dbReference>
<keyword evidence="1" id="KW-0479">Metal-binding</keyword>
<dbReference type="InterPro" id="IPR047057">
    <property type="entry name" value="MerR_fam"/>
</dbReference>
<dbReference type="OrthoDB" id="9802944at2"/>
<proteinExistence type="predicted"/>
<dbReference type="GO" id="GO:0006979">
    <property type="term" value="P:response to oxidative stress"/>
    <property type="evidence" value="ECO:0007669"/>
    <property type="project" value="InterPro"/>
</dbReference>
<dbReference type="SUPFAM" id="SSF46955">
    <property type="entry name" value="Putative DNA-binding domain"/>
    <property type="match status" value="1"/>
</dbReference>
<dbReference type="GO" id="GO:0051537">
    <property type="term" value="F:2 iron, 2 sulfur cluster binding"/>
    <property type="evidence" value="ECO:0007669"/>
    <property type="project" value="UniProtKB-KW"/>
</dbReference>
<dbReference type="SMART" id="SM00422">
    <property type="entry name" value="HTH_MERR"/>
    <property type="match status" value="1"/>
</dbReference>
<organism evidence="6 7">
    <name type="scientific">Leucobacter komagatae</name>
    <dbReference type="NCBI Taxonomy" id="55969"/>
    <lineage>
        <taxon>Bacteria</taxon>
        <taxon>Bacillati</taxon>
        <taxon>Actinomycetota</taxon>
        <taxon>Actinomycetes</taxon>
        <taxon>Micrococcales</taxon>
        <taxon>Microbacteriaceae</taxon>
        <taxon>Leucobacter</taxon>
    </lineage>
</organism>
<dbReference type="NCBIfam" id="TIGR01950">
    <property type="entry name" value="SoxR"/>
    <property type="match status" value="1"/>
</dbReference>
<dbReference type="InterPro" id="IPR010211">
    <property type="entry name" value="Redox-sen_tscrpt-act_SoxR"/>
</dbReference>
<dbReference type="Gene3D" id="1.10.1660.10">
    <property type="match status" value="1"/>
</dbReference>